<dbReference type="Pfam" id="PF04674">
    <property type="entry name" value="Phi_1"/>
    <property type="match status" value="1"/>
</dbReference>
<evidence type="ECO:0000313" key="6">
    <source>
        <dbReference type="EMBL" id="TMW92272.1"/>
    </source>
</evidence>
<dbReference type="AlphaFoldDB" id="A0A6N2BBD2"/>
<evidence type="ECO:0000256" key="4">
    <source>
        <dbReference type="ARBA" id="ARBA00022729"/>
    </source>
</evidence>
<gene>
    <name evidence="6" type="ORF">EJD97_013255</name>
</gene>
<sequence length="91" mass="9835">AINIVLTASDVAADQFCTSRCPGQCAWPFHQPNYGPQGPALVAPNNDMGSDGMVINLTSLLAETVTDPFGNRYYQRSADTDGPHVFVQFMN</sequence>
<comment type="caution">
    <text evidence="6">The sequence shown here is derived from an EMBL/GenBank/DDBJ whole genome shotgun (WGS) entry which is preliminary data.</text>
</comment>
<dbReference type="GO" id="GO:0048046">
    <property type="term" value="C:apoplast"/>
    <property type="evidence" value="ECO:0007669"/>
    <property type="project" value="UniProtKB-SubCell"/>
</dbReference>
<comment type="similarity">
    <text evidence="5">Belongs to the EXORDIUM family.</text>
</comment>
<evidence type="ECO:0000256" key="3">
    <source>
        <dbReference type="ARBA" id="ARBA00022525"/>
    </source>
</evidence>
<evidence type="ECO:0000256" key="2">
    <source>
        <dbReference type="ARBA" id="ARBA00022523"/>
    </source>
</evidence>
<evidence type="ECO:0000256" key="1">
    <source>
        <dbReference type="ARBA" id="ARBA00004271"/>
    </source>
</evidence>
<keyword evidence="3" id="KW-0964">Secreted</keyword>
<feature type="non-terminal residue" evidence="6">
    <location>
        <position position="1"/>
    </location>
</feature>
<organism evidence="6">
    <name type="scientific">Solanum chilense</name>
    <name type="common">Tomato</name>
    <name type="synonym">Lycopersicon chilense</name>
    <dbReference type="NCBI Taxonomy" id="4083"/>
    <lineage>
        <taxon>Eukaryota</taxon>
        <taxon>Viridiplantae</taxon>
        <taxon>Streptophyta</taxon>
        <taxon>Embryophyta</taxon>
        <taxon>Tracheophyta</taxon>
        <taxon>Spermatophyta</taxon>
        <taxon>Magnoliopsida</taxon>
        <taxon>eudicotyledons</taxon>
        <taxon>Gunneridae</taxon>
        <taxon>Pentapetalae</taxon>
        <taxon>asterids</taxon>
        <taxon>lamiids</taxon>
        <taxon>Solanales</taxon>
        <taxon>Solanaceae</taxon>
        <taxon>Solanoideae</taxon>
        <taxon>Solaneae</taxon>
        <taxon>Solanum</taxon>
        <taxon>Solanum subgen. Lycopersicon</taxon>
    </lineage>
</organism>
<reference evidence="6" key="1">
    <citation type="submission" date="2019-05" db="EMBL/GenBank/DDBJ databases">
        <title>The de novo reference genome and transcriptome assemblies of the wild tomato species Solanum chilense.</title>
        <authorList>
            <person name="Stam R."/>
            <person name="Nosenko T."/>
            <person name="Hoerger A.C."/>
            <person name="Stephan W."/>
            <person name="Seidel M.A."/>
            <person name="Kuhn J.M.M."/>
            <person name="Haberer G."/>
            <person name="Tellier A."/>
        </authorList>
    </citation>
    <scope>NUCLEOTIDE SEQUENCE</scope>
    <source>
        <tissue evidence="6">Mature leaves</tissue>
    </source>
</reference>
<protein>
    <submittedName>
        <fullName evidence="6">Uncharacterized protein</fullName>
    </submittedName>
</protein>
<proteinExistence type="inferred from homology"/>
<dbReference type="PANTHER" id="PTHR31279:SF66">
    <property type="entry name" value="PHOSPHATE-RESPONSIVE 1 FAMILY PROTEIN"/>
    <property type="match status" value="1"/>
</dbReference>
<keyword evidence="4" id="KW-0732">Signal</keyword>
<dbReference type="EMBL" id="RXGB01003390">
    <property type="protein sequence ID" value="TMW92272.1"/>
    <property type="molecule type" value="Genomic_DNA"/>
</dbReference>
<keyword evidence="2" id="KW-0052">Apoplast</keyword>
<dbReference type="InterPro" id="IPR006766">
    <property type="entry name" value="EXORDIUM-like"/>
</dbReference>
<name>A0A6N2BBD2_SOLCI</name>
<evidence type="ECO:0000256" key="5">
    <source>
        <dbReference type="ARBA" id="ARBA00023591"/>
    </source>
</evidence>
<accession>A0A6N2BBD2</accession>
<dbReference type="PANTHER" id="PTHR31279">
    <property type="entry name" value="PROTEIN EXORDIUM-LIKE 5"/>
    <property type="match status" value="1"/>
</dbReference>
<comment type="subcellular location">
    <subcellularLocation>
        <location evidence="1">Secreted</location>
        <location evidence="1">Extracellular space</location>
        <location evidence="1">Apoplast</location>
    </subcellularLocation>
</comment>